<accession>A0A367KEQ7</accession>
<dbReference type="GO" id="GO:0005886">
    <property type="term" value="C:plasma membrane"/>
    <property type="evidence" value="ECO:0007669"/>
    <property type="project" value="TreeGrafter"/>
</dbReference>
<feature type="transmembrane region" description="Helical" evidence="7">
    <location>
        <begin position="414"/>
        <end position="435"/>
    </location>
</feature>
<dbReference type="CDD" id="cd17323">
    <property type="entry name" value="MFS_Tpo1_MDR_like"/>
    <property type="match status" value="1"/>
</dbReference>
<comment type="subcellular location">
    <subcellularLocation>
        <location evidence="1">Membrane</location>
        <topology evidence="1">Multi-pass membrane protein</topology>
    </subcellularLocation>
</comment>
<evidence type="ECO:0000256" key="5">
    <source>
        <dbReference type="ARBA" id="ARBA00023136"/>
    </source>
</evidence>
<evidence type="ECO:0000256" key="7">
    <source>
        <dbReference type="SAM" id="Phobius"/>
    </source>
</evidence>
<dbReference type="PANTHER" id="PTHR23502">
    <property type="entry name" value="MAJOR FACILITATOR SUPERFAMILY"/>
    <property type="match status" value="1"/>
</dbReference>
<name>A0A367KEQ7_RHIAZ</name>
<feature type="transmembrane region" description="Helical" evidence="7">
    <location>
        <begin position="215"/>
        <end position="235"/>
    </location>
</feature>
<sequence length="475" mass="51868">MITADASSSSNEHSNALKNPYEENSREETVISEENAEKEAVDDLHLYSVKDKMSLKRKWFILTIVAMQGFLGPVTSSIYIPAIAQVRQTFHTTNITINATISLYVFVIGLMPLFWATFSERYGRRIIYILSTALYIAATVGCALSRSVGLFIAMRALQATGASASQAVGAGTVIDLFNQQERGNAMGFFLLGPLIGPVIGPIAGGYINQYIGWRFIFWILCALGGLIFILILFFVPETSAIILKKRKIAGSKERFIHQEPLLKSMSKPFIFLTKLSVIFATTPYSIAYGFMYFMIASLPQQLSTHYHFTSSQIGLSYLANGTGNAVGAVLSGILSDRAIVKKNVPEARLSVIWLGIIILPMGEVVYGWCSQFGIHVVSCLFGLFLLGLGVGLVQTPSNTYISDIYPKYAASVMSTANLLRCLSAGFTPLVAPVLIPAIGNGWSMTILAFISAASGICVFLAQRYGSIWAKDTKWL</sequence>
<protein>
    <recommendedName>
        <fullName evidence="8">Major facilitator superfamily (MFS) profile domain-containing protein</fullName>
    </recommendedName>
</protein>
<evidence type="ECO:0000313" key="10">
    <source>
        <dbReference type="Proteomes" id="UP000252139"/>
    </source>
</evidence>
<dbReference type="PROSITE" id="PS50850">
    <property type="entry name" value="MFS"/>
    <property type="match status" value="1"/>
</dbReference>
<feature type="region of interest" description="Disordered" evidence="6">
    <location>
        <begin position="1"/>
        <end position="34"/>
    </location>
</feature>
<dbReference type="OrthoDB" id="2441642at2759"/>
<keyword evidence="2" id="KW-0813">Transport</keyword>
<feature type="compositionally biased region" description="Basic and acidic residues" evidence="6">
    <location>
        <begin position="20"/>
        <end position="34"/>
    </location>
</feature>
<keyword evidence="4 7" id="KW-1133">Transmembrane helix</keyword>
<proteinExistence type="predicted"/>
<evidence type="ECO:0000259" key="8">
    <source>
        <dbReference type="PROSITE" id="PS50850"/>
    </source>
</evidence>
<evidence type="ECO:0000256" key="6">
    <source>
        <dbReference type="SAM" id="MobiDB-lite"/>
    </source>
</evidence>
<evidence type="ECO:0000313" key="9">
    <source>
        <dbReference type="EMBL" id="RCI00705.1"/>
    </source>
</evidence>
<reference evidence="9 10" key="1">
    <citation type="journal article" date="2018" name="G3 (Bethesda)">
        <title>Phylogenetic and Phylogenomic Definition of Rhizopus Species.</title>
        <authorList>
            <person name="Gryganskyi A.P."/>
            <person name="Golan J."/>
            <person name="Dolatabadi S."/>
            <person name="Mondo S."/>
            <person name="Robb S."/>
            <person name="Idnurm A."/>
            <person name="Muszewska A."/>
            <person name="Steczkiewicz K."/>
            <person name="Masonjones S."/>
            <person name="Liao H.L."/>
            <person name="Gajdeczka M.T."/>
            <person name="Anike F."/>
            <person name="Vuek A."/>
            <person name="Anishchenko I.M."/>
            <person name="Voigt K."/>
            <person name="de Hoog G.S."/>
            <person name="Smith M.E."/>
            <person name="Heitman J."/>
            <person name="Vilgalys R."/>
            <person name="Stajich J.E."/>
        </authorList>
    </citation>
    <scope>NUCLEOTIDE SEQUENCE [LARGE SCALE GENOMIC DNA]</scope>
    <source>
        <strain evidence="9 10">CBS 357.93</strain>
    </source>
</reference>
<feature type="transmembrane region" description="Helical" evidence="7">
    <location>
        <begin position="59"/>
        <end position="83"/>
    </location>
</feature>
<keyword evidence="5 7" id="KW-0472">Membrane</keyword>
<keyword evidence="10" id="KW-1185">Reference proteome</keyword>
<feature type="compositionally biased region" description="Polar residues" evidence="6">
    <location>
        <begin position="1"/>
        <end position="17"/>
    </location>
</feature>
<gene>
    <name evidence="9" type="ORF">CU097_015035</name>
</gene>
<organism evidence="9 10">
    <name type="scientific">Rhizopus azygosporus</name>
    <name type="common">Rhizopus microsporus var. azygosporus</name>
    <dbReference type="NCBI Taxonomy" id="86630"/>
    <lineage>
        <taxon>Eukaryota</taxon>
        <taxon>Fungi</taxon>
        <taxon>Fungi incertae sedis</taxon>
        <taxon>Mucoromycota</taxon>
        <taxon>Mucoromycotina</taxon>
        <taxon>Mucoromycetes</taxon>
        <taxon>Mucorales</taxon>
        <taxon>Mucorineae</taxon>
        <taxon>Rhizopodaceae</taxon>
        <taxon>Rhizopus</taxon>
    </lineage>
</organism>
<dbReference type="AlphaFoldDB" id="A0A367KEQ7"/>
<feature type="transmembrane region" description="Helical" evidence="7">
    <location>
        <begin position="185"/>
        <end position="203"/>
    </location>
</feature>
<feature type="transmembrane region" description="Helical" evidence="7">
    <location>
        <begin position="441"/>
        <end position="461"/>
    </location>
</feature>
<feature type="transmembrane region" description="Helical" evidence="7">
    <location>
        <begin position="372"/>
        <end position="393"/>
    </location>
</feature>
<dbReference type="SUPFAM" id="SSF103473">
    <property type="entry name" value="MFS general substrate transporter"/>
    <property type="match status" value="1"/>
</dbReference>
<comment type="caution">
    <text evidence="9">The sequence shown here is derived from an EMBL/GenBank/DDBJ whole genome shotgun (WGS) entry which is preliminary data.</text>
</comment>
<evidence type="ECO:0000256" key="2">
    <source>
        <dbReference type="ARBA" id="ARBA00022448"/>
    </source>
</evidence>
<dbReference type="InterPro" id="IPR036259">
    <property type="entry name" value="MFS_trans_sf"/>
</dbReference>
<dbReference type="PANTHER" id="PTHR23502:SF51">
    <property type="entry name" value="QUINIDINE RESISTANCE PROTEIN 1-RELATED"/>
    <property type="match status" value="1"/>
</dbReference>
<feature type="transmembrane region" description="Helical" evidence="7">
    <location>
        <begin position="315"/>
        <end position="335"/>
    </location>
</feature>
<dbReference type="STRING" id="86630.A0A367KEQ7"/>
<evidence type="ECO:0000256" key="4">
    <source>
        <dbReference type="ARBA" id="ARBA00022989"/>
    </source>
</evidence>
<feature type="domain" description="Major facilitator superfamily (MFS) profile" evidence="8">
    <location>
        <begin position="61"/>
        <end position="466"/>
    </location>
</feature>
<dbReference type="InterPro" id="IPR020846">
    <property type="entry name" value="MFS_dom"/>
</dbReference>
<keyword evidence="3 7" id="KW-0812">Transmembrane</keyword>
<feature type="transmembrane region" description="Helical" evidence="7">
    <location>
        <begin position="127"/>
        <end position="153"/>
    </location>
</feature>
<evidence type="ECO:0000256" key="1">
    <source>
        <dbReference type="ARBA" id="ARBA00004141"/>
    </source>
</evidence>
<dbReference type="Proteomes" id="UP000252139">
    <property type="component" value="Unassembled WGS sequence"/>
</dbReference>
<dbReference type="Pfam" id="PF07690">
    <property type="entry name" value="MFS_1"/>
    <property type="match status" value="1"/>
</dbReference>
<feature type="transmembrane region" description="Helical" evidence="7">
    <location>
        <begin position="347"/>
        <end position="366"/>
    </location>
</feature>
<feature type="transmembrane region" description="Helical" evidence="7">
    <location>
        <begin position="95"/>
        <end position="115"/>
    </location>
</feature>
<dbReference type="Gene3D" id="1.20.1720.10">
    <property type="entry name" value="Multidrug resistance protein D"/>
    <property type="match status" value="1"/>
</dbReference>
<dbReference type="GO" id="GO:0022857">
    <property type="term" value="F:transmembrane transporter activity"/>
    <property type="evidence" value="ECO:0007669"/>
    <property type="project" value="InterPro"/>
</dbReference>
<evidence type="ECO:0000256" key="3">
    <source>
        <dbReference type="ARBA" id="ARBA00022692"/>
    </source>
</evidence>
<dbReference type="EMBL" id="PJQL01000045">
    <property type="protein sequence ID" value="RCI00705.1"/>
    <property type="molecule type" value="Genomic_DNA"/>
</dbReference>
<feature type="transmembrane region" description="Helical" evidence="7">
    <location>
        <begin position="271"/>
        <end position="295"/>
    </location>
</feature>
<dbReference type="InterPro" id="IPR011701">
    <property type="entry name" value="MFS"/>
</dbReference>